<evidence type="ECO:0000313" key="5">
    <source>
        <dbReference type="EMBL" id="PRY31602.1"/>
    </source>
</evidence>
<dbReference type="PANTHER" id="PTHR30108:SF17">
    <property type="entry name" value="FERULIC ACID DECARBOXYLASE 1"/>
    <property type="match status" value="1"/>
</dbReference>
<dbReference type="GO" id="GO:0033494">
    <property type="term" value="P:ferulate metabolic process"/>
    <property type="evidence" value="ECO:0007669"/>
    <property type="project" value="TreeGrafter"/>
</dbReference>
<dbReference type="InterPro" id="IPR048304">
    <property type="entry name" value="UbiD_Rift_dom"/>
</dbReference>
<keyword evidence="1" id="KW-0479">Metal-binding</keyword>
<feature type="domain" description="3-octaprenyl-4-hydroxybenzoate carboxy-lyase-like Rift-related" evidence="2">
    <location>
        <begin position="114"/>
        <end position="313"/>
    </location>
</feature>
<feature type="binding site" evidence="1">
    <location>
        <position position="165"/>
    </location>
    <ligand>
        <name>K(+)</name>
        <dbReference type="ChEBI" id="CHEBI:29103"/>
    </ligand>
</feature>
<gene>
    <name evidence="5" type="ORF">CLV43_1228</name>
</gene>
<dbReference type="EMBL" id="PVTF01000022">
    <property type="protein sequence ID" value="PRY31602.1"/>
    <property type="molecule type" value="Genomic_DNA"/>
</dbReference>
<comment type="function">
    <text evidence="1">Catalyzes the prenyl-FMN-dependent decarboxylation of pyrrole-2-carboxylate (P2C). Can also catalyze the carboxylation of pyrrole in the presence of elevated concentrations of CO(2) or bicarbonate.</text>
</comment>
<dbReference type="SUPFAM" id="SSF50475">
    <property type="entry name" value="FMN-binding split barrel"/>
    <property type="match status" value="1"/>
</dbReference>
<name>A0A2T0SDW0_9PSEU</name>
<dbReference type="InterPro" id="IPR032903">
    <property type="entry name" value="FDC-like"/>
</dbReference>
<comment type="subunit">
    <text evidence="1">Homodimer.</text>
</comment>
<dbReference type="AlphaFoldDB" id="A0A2T0SDW0"/>
<dbReference type="InterPro" id="IPR002830">
    <property type="entry name" value="UbiD"/>
</dbReference>
<dbReference type="SUPFAM" id="SSF143968">
    <property type="entry name" value="UbiD C-terminal domain-like"/>
    <property type="match status" value="1"/>
</dbReference>
<dbReference type="Proteomes" id="UP000239494">
    <property type="component" value="Unassembled WGS sequence"/>
</dbReference>
<keyword evidence="1" id="KW-0456">Lyase</keyword>
<dbReference type="PANTHER" id="PTHR30108">
    <property type="entry name" value="3-OCTAPRENYL-4-HYDROXYBENZOATE CARBOXY-LYASE-RELATED"/>
    <property type="match status" value="1"/>
</dbReference>
<dbReference type="RefSeq" id="WP_106196453.1">
    <property type="nucleotide sequence ID" value="NZ_PVTF01000022.1"/>
</dbReference>
<comment type="cofactor">
    <cofactor evidence="1">
        <name>prenylated FMN</name>
        <dbReference type="ChEBI" id="CHEBI:87746"/>
    </cofactor>
    <text evidence="1">Binds 1 prenylated FMN per subunit.</text>
</comment>
<dbReference type="GO" id="GO:0005737">
    <property type="term" value="C:cytoplasm"/>
    <property type="evidence" value="ECO:0007669"/>
    <property type="project" value="TreeGrafter"/>
</dbReference>
<dbReference type="InterPro" id="IPR049381">
    <property type="entry name" value="UbiD-like_C"/>
</dbReference>
<dbReference type="OrthoDB" id="9809841at2"/>
<dbReference type="HAMAP" id="MF_01983">
    <property type="entry name" value="UbiD_FDC"/>
    <property type="match status" value="1"/>
</dbReference>
<feature type="binding site" evidence="1">
    <location>
        <position position="186"/>
    </location>
    <ligand>
        <name>prenylated FMN</name>
        <dbReference type="ChEBI" id="CHEBI:87746"/>
    </ligand>
</feature>
<feature type="domain" description="3-octaprenyl-4-hydroxybenzoate carboxy-lyase-like N-terminal" evidence="3">
    <location>
        <begin position="11"/>
        <end position="99"/>
    </location>
</feature>
<dbReference type="GO" id="GO:0034941">
    <property type="term" value="F:pyrrole-2-carboxylate decarboxylase activity"/>
    <property type="evidence" value="ECO:0007669"/>
    <property type="project" value="UniProtKB-EC"/>
</dbReference>
<keyword evidence="1" id="KW-0058">Aromatic hydrocarbons catabolism</keyword>
<dbReference type="InterPro" id="IPR049383">
    <property type="entry name" value="UbiD-like_N"/>
</dbReference>
<dbReference type="GO" id="GO:0046872">
    <property type="term" value="F:metal ion binding"/>
    <property type="evidence" value="ECO:0007669"/>
    <property type="project" value="UniProtKB-KW"/>
</dbReference>
<dbReference type="EC" id="4.1.1.93" evidence="1"/>
<dbReference type="Pfam" id="PF20696">
    <property type="entry name" value="UbiD_C"/>
    <property type="match status" value="1"/>
</dbReference>
<organism evidence="5 6">
    <name type="scientific">Umezawaea tangerina</name>
    <dbReference type="NCBI Taxonomy" id="84725"/>
    <lineage>
        <taxon>Bacteria</taxon>
        <taxon>Bacillati</taxon>
        <taxon>Actinomycetota</taxon>
        <taxon>Actinomycetes</taxon>
        <taxon>Pseudonocardiales</taxon>
        <taxon>Pseudonocardiaceae</taxon>
        <taxon>Umezawaea</taxon>
    </lineage>
</organism>
<keyword evidence="1" id="KW-0288">FMN</keyword>
<evidence type="ECO:0000259" key="4">
    <source>
        <dbReference type="Pfam" id="PF20696"/>
    </source>
</evidence>
<dbReference type="Pfam" id="PF01977">
    <property type="entry name" value="UbiD"/>
    <property type="match status" value="1"/>
</dbReference>
<comment type="catalytic activity">
    <reaction evidence="1">
        <text>pyrrole-2-carboxylate + H(+) = 1H-pyrrole + CO2</text>
        <dbReference type="Rhea" id="RHEA:31375"/>
        <dbReference type="ChEBI" id="CHEBI:15378"/>
        <dbReference type="ChEBI" id="CHEBI:16526"/>
        <dbReference type="ChEBI" id="CHEBI:19203"/>
        <dbReference type="ChEBI" id="CHEBI:27660"/>
        <dbReference type="EC" id="4.1.1.93"/>
    </reaction>
</comment>
<comment type="similarity">
    <text evidence="1">Belongs to the UbiD family. UbiD-like/FDC subfamily.</text>
</comment>
<keyword evidence="6" id="KW-1185">Reference proteome</keyword>
<evidence type="ECO:0000313" key="6">
    <source>
        <dbReference type="Proteomes" id="UP000239494"/>
    </source>
</evidence>
<evidence type="ECO:0000259" key="3">
    <source>
        <dbReference type="Pfam" id="PF20695"/>
    </source>
</evidence>
<dbReference type="Gene3D" id="3.40.1670.10">
    <property type="entry name" value="UbiD C-terminal domain-like"/>
    <property type="match status" value="1"/>
</dbReference>
<sequence length="486" mass="53369">MKHFTDLRGYLDALADIGDLVTIDREVDGDMEPAAITRRSYEIRSPAPLFTNIRGAREGFRILGAPAAMSSRKDMPYARIALSLGLQPDSTGQQIVDALADAQTREPIPPVIVESGPCQENVLLGDDATLDSFPIPIVHEKDGGRYANTWGALIVQTPDGEWTNWSIARVMKIDGKRMAGLVADGQHIGHVWNQWVEIGKPMPYALVQGAEPGIPYVSGFPLPDGAFDAGFLGALVGEPIELVKAQTVDLLVPATAEVVIEGHVSLERDALEGPFGEAAGYHPMDVTKQPTFHVEAITHRDDPIWPLVAEGRPPDEYHTVTCVGAASQCLARLREVQLPVSTVWSPMDSAGMWLVVTVPPDWRDMMDPDTTSDTLAQYIGQTLFWNKAGLYFPQIFLLDDDIDPTDLAEVTWAIATRVHPVSKRVQMDSVVLPLFVSHTDIEYKRGWGPRVVFDGLLPPIGERMAHTSFAASYPVELQKQVVDNWV</sequence>
<accession>A0A2T0SDW0</accession>
<evidence type="ECO:0000256" key="1">
    <source>
        <dbReference type="HAMAP-Rule" id="MF_01983"/>
    </source>
</evidence>
<dbReference type="Pfam" id="PF20695">
    <property type="entry name" value="UbiD_N"/>
    <property type="match status" value="1"/>
</dbReference>
<keyword evidence="1" id="KW-0464">Manganese</keyword>
<comment type="caution">
    <text evidence="5">The sequence shown here is derived from an EMBL/GenBank/DDBJ whole genome shotgun (WGS) entry which is preliminary data.</text>
</comment>
<comment type="cofactor">
    <cofactor evidence="1">
        <name>K(+)</name>
        <dbReference type="ChEBI" id="CHEBI:29103"/>
    </cofactor>
    <text evidence="1">Binds 1 K(+) per subunit.</text>
</comment>
<dbReference type="NCBIfam" id="TIGR00148">
    <property type="entry name" value="UbiD family decarboxylase"/>
    <property type="match status" value="1"/>
</dbReference>
<comment type="cofactor">
    <cofactor evidence="1">
        <name>Mn(2+)</name>
        <dbReference type="ChEBI" id="CHEBI:29035"/>
    </cofactor>
    <text evidence="1">Binds 1 Mn(2+) per subunit.</text>
</comment>
<feature type="domain" description="3-octaprenyl-4-hydroxybenzoate carboxy-lyase-like C-terminal" evidence="4">
    <location>
        <begin position="323"/>
        <end position="454"/>
    </location>
</feature>
<feature type="binding site" evidence="1">
    <location>
        <position position="187"/>
    </location>
    <ligand>
        <name>prenylated FMN</name>
        <dbReference type="ChEBI" id="CHEBI:87746"/>
    </ligand>
</feature>
<keyword evidence="1" id="KW-0210">Decarboxylase</keyword>
<dbReference type="GO" id="GO:0046281">
    <property type="term" value="P:cinnamic acid catabolic process"/>
    <property type="evidence" value="ECO:0007669"/>
    <property type="project" value="TreeGrafter"/>
</dbReference>
<feature type="binding site" evidence="1">
    <location>
        <position position="169"/>
    </location>
    <ligand>
        <name>prenylated FMN</name>
        <dbReference type="ChEBI" id="CHEBI:87746"/>
    </ligand>
</feature>
<protein>
    <recommendedName>
        <fullName evidence="1">Pyrrole-2-carboxylic acid decarboxylase</fullName>
        <shortName evidence="1">P2C decarboxylase</shortName>
        <ecNumber evidence="1">4.1.1.93</ecNumber>
    </recommendedName>
</protein>
<reference evidence="5 6" key="1">
    <citation type="submission" date="2018-03" db="EMBL/GenBank/DDBJ databases">
        <title>Genomic Encyclopedia of Archaeal and Bacterial Type Strains, Phase II (KMG-II): from individual species to whole genera.</title>
        <authorList>
            <person name="Goeker M."/>
        </authorList>
    </citation>
    <scope>NUCLEOTIDE SEQUENCE [LARGE SCALE GENOMIC DNA]</scope>
    <source>
        <strain evidence="5 6">DSM 44720</strain>
    </source>
</reference>
<evidence type="ECO:0000259" key="2">
    <source>
        <dbReference type="Pfam" id="PF01977"/>
    </source>
</evidence>
<keyword evidence="1" id="KW-0285">Flavoprotein</keyword>
<feature type="active site" description="Proton donor" evidence="1">
    <location>
        <position position="277"/>
    </location>
</feature>
<comment type="caution">
    <text evidence="1">Lacks conserved residue(s) required for the propagation of feature annotation.</text>
</comment>
<keyword evidence="1" id="KW-0630">Potassium</keyword>
<feature type="binding site" evidence="1">
    <location>
        <position position="187"/>
    </location>
    <ligand>
        <name>Mn(2+)</name>
        <dbReference type="ChEBI" id="CHEBI:29035"/>
    </ligand>
</feature>
<proteinExistence type="inferred from homology"/>
<comment type="catalytic activity">
    <reaction evidence="1">
        <text>pyrrole-2-carboxylate + H2O = 1H-pyrrole + hydrogencarbonate</text>
        <dbReference type="Rhea" id="RHEA:31379"/>
        <dbReference type="ChEBI" id="CHEBI:15377"/>
        <dbReference type="ChEBI" id="CHEBI:17544"/>
        <dbReference type="ChEBI" id="CHEBI:19203"/>
        <dbReference type="ChEBI" id="CHEBI:27660"/>
        <dbReference type="EC" id="4.1.1.93"/>
    </reaction>
</comment>